<evidence type="ECO:0000259" key="4">
    <source>
        <dbReference type="Pfam" id="PF20147"/>
    </source>
</evidence>
<evidence type="ECO:0000256" key="1">
    <source>
        <dbReference type="ARBA" id="ARBA00004340"/>
    </source>
</evidence>
<dbReference type="Proteomes" id="UP000243217">
    <property type="component" value="Unassembled WGS sequence"/>
</dbReference>
<sequence>MTPKKLSLFCVIQGENKLLLIEIERTKFVGNLQEAIHSKKQHTIFCDANQLDLYLAKKENEFLPSCDARSSQQTQELINDQNLMKTNDTLSVYFRAKEDTTKLHVIVKRPEAQTQHVAPDTMPVAAPNIIQNKPVVQYLAIPQIIHPLAVAPFAFQNQLVAQYMAVPQLIQNQPLAPAPIAIPSESDAQYMMGVPNRKKQRLEWQLTKCERRVYDPKSLYFLLQKEDVTESGLLPGSLTLYCRPAFHKQFEFLYDAVLNKGQIGYILGPPGTGKSTTAMAFALTVDRSEWLIIWLHVEKDEHPRCVCLIDNEKKSRVVQMKKIEEEILNNVCHFGPNKKQLLIIDGVVAATEFSELTRSVRHWFNDDCENRRLAFVCSAASRGKVAEGTTAEGNIKEFFVYSWTLNEYFDVIKNPDFCKEVAPLLNAPVAASLNAPVDIIKFTELVELKYHYAGGSCRYMFNYTVAQVEELEDPMTYSSARLNSSSCINRLYAMFENLNRGGYVSRCISRYAATLIGITCGPDGIKKFMSAQQNNLNPALNGWRTEMVFFSSLTHGSLELVDAKGNLLQTWQGQNIVSTDEIPVLSSPEPVWIKPAKWNQGGYDAIM</sequence>
<comment type="subcellular location">
    <subcellularLocation>
        <location evidence="1">Host cell</location>
    </subcellularLocation>
    <subcellularLocation>
        <location evidence="2">Secreted</location>
    </subcellularLocation>
</comment>
<protein>
    <submittedName>
        <fullName evidence="5">Crinkler (CRN) family protein</fullName>
    </submittedName>
</protein>
<dbReference type="GO" id="GO:0043657">
    <property type="term" value="C:host cell"/>
    <property type="evidence" value="ECO:0007669"/>
    <property type="project" value="UniProtKB-SubCell"/>
</dbReference>
<dbReference type="OrthoDB" id="77741at2759"/>
<feature type="domain" description="Crinkler effector protein N-terminal" evidence="4">
    <location>
        <begin position="6"/>
        <end position="108"/>
    </location>
</feature>
<dbReference type="EMBL" id="JNBS01002310">
    <property type="protein sequence ID" value="OQR92669.1"/>
    <property type="molecule type" value="Genomic_DNA"/>
</dbReference>
<evidence type="ECO:0000313" key="6">
    <source>
        <dbReference type="Proteomes" id="UP000243217"/>
    </source>
</evidence>
<name>A0A1V9Z3V0_9STRA</name>
<accession>A0A1V9Z3V0</accession>
<organism evidence="5 6">
    <name type="scientific">Thraustotheca clavata</name>
    <dbReference type="NCBI Taxonomy" id="74557"/>
    <lineage>
        <taxon>Eukaryota</taxon>
        <taxon>Sar</taxon>
        <taxon>Stramenopiles</taxon>
        <taxon>Oomycota</taxon>
        <taxon>Saprolegniomycetes</taxon>
        <taxon>Saprolegniales</taxon>
        <taxon>Achlyaceae</taxon>
        <taxon>Thraustotheca</taxon>
    </lineage>
</organism>
<dbReference type="InterPro" id="IPR027417">
    <property type="entry name" value="P-loop_NTPase"/>
</dbReference>
<evidence type="ECO:0000256" key="2">
    <source>
        <dbReference type="ARBA" id="ARBA00004613"/>
    </source>
</evidence>
<dbReference type="GO" id="GO:0005576">
    <property type="term" value="C:extracellular region"/>
    <property type="evidence" value="ECO:0007669"/>
    <property type="project" value="UniProtKB-SubCell"/>
</dbReference>
<dbReference type="InterPro" id="IPR045379">
    <property type="entry name" value="Crinkler_N"/>
</dbReference>
<feature type="non-terminal residue" evidence="5">
    <location>
        <position position="607"/>
    </location>
</feature>
<dbReference type="AlphaFoldDB" id="A0A1V9Z3V0"/>
<proteinExistence type="predicted"/>
<evidence type="ECO:0000256" key="3">
    <source>
        <dbReference type="ARBA" id="ARBA00022525"/>
    </source>
</evidence>
<dbReference type="Gene3D" id="3.40.50.300">
    <property type="entry name" value="P-loop containing nucleotide triphosphate hydrolases"/>
    <property type="match status" value="1"/>
</dbReference>
<evidence type="ECO:0000313" key="5">
    <source>
        <dbReference type="EMBL" id="OQR92669.1"/>
    </source>
</evidence>
<keyword evidence="6" id="KW-1185">Reference proteome</keyword>
<gene>
    <name evidence="5" type="ORF">THRCLA_22370</name>
</gene>
<keyword evidence="3" id="KW-0964">Secreted</keyword>
<reference evidence="5 6" key="1">
    <citation type="journal article" date="2014" name="Genome Biol. Evol.">
        <title>The secreted proteins of Achlya hypogyna and Thraustotheca clavata identify the ancestral oomycete secretome and reveal gene acquisitions by horizontal gene transfer.</title>
        <authorList>
            <person name="Misner I."/>
            <person name="Blouin N."/>
            <person name="Leonard G."/>
            <person name="Richards T.A."/>
            <person name="Lane C.E."/>
        </authorList>
    </citation>
    <scope>NUCLEOTIDE SEQUENCE [LARGE SCALE GENOMIC DNA]</scope>
    <source>
        <strain evidence="5 6">ATCC 34112</strain>
    </source>
</reference>
<comment type="caution">
    <text evidence="5">The sequence shown here is derived from an EMBL/GenBank/DDBJ whole genome shotgun (WGS) entry which is preliminary data.</text>
</comment>
<dbReference type="SUPFAM" id="SSF52540">
    <property type="entry name" value="P-loop containing nucleoside triphosphate hydrolases"/>
    <property type="match status" value="1"/>
</dbReference>
<dbReference type="Pfam" id="PF20147">
    <property type="entry name" value="Crinkler"/>
    <property type="match status" value="1"/>
</dbReference>